<evidence type="ECO:0000256" key="4">
    <source>
        <dbReference type="ARBA" id="ARBA00022597"/>
    </source>
</evidence>
<evidence type="ECO:0000313" key="10">
    <source>
        <dbReference type="Proteomes" id="UP000001662"/>
    </source>
</evidence>
<protein>
    <submittedName>
        <fullName evidence="9">PTS system fructose subfamily IIA component</fullName>
    </submittedName>
</protein>
<dbReference type="PANTHER" id="PTHR33799:SF1">
    <property type="entry name" value="PTS SYSTEM MANNOSE-SPECIFIC EIIAB COMPONENT-RELATED"/>
    <property type="match status" value="1"/>
</dbReference>
<name>D9R1M6_LACSW</name>
<dbReference type="InterPro" id="IPR036662">
    <property type="entry name" value="PTS_EIIA_man-typ_sf"/>
</dbReference>
<evidence type="ECO:0000256" key="6">
    <source>
        <dbReference type="ARBA" id="ARBA00022683"/>
    </source>
</evidence>
<keyword evidence="10" id="KW-1185">Reference proteome</keyword>
<dbReference type="GO" id="GO:0005737">
    <property type="term" value="C:cytoplasm"/>
    <property type="evidence" value="ECO:0007669"/>
    <property type="project" value="UniProtKB-SubCell"/>
</dbReference>
<dbReference type="SUPFAM" id="SSF53062">
    <property type="entry name" value="PTS system fructose IIA component-like"/>
    <property type="match status" value="1"/>
</dbReference>
<dbReference type="PROSITE" id="PS51096">
    <property type="entry name" value="PTS_EIIA_TYPE_4"/>
    <property type="match status" value="1"/>
</dbReference>
<dbReference type="EMBL" id="CP002109">
    <property type="protein sequence ID" value="ADL06549.1"/>
    <property type="molecule type" value="Genomic_DNA"/>
</dbReference>
<dbReference type="GO" id="GO:0016301">
    <property type="term" value="F:kinase activity"/>
    <property type="evidence" value="ECO:0007669"/>
    <property type="project" value="UniProtKB-KW"/>
</dbReference>
<gene>
    <name evidence="9" type="ordered locus">Closa_4038</name>
</gene>
<dbReference type="eggNOG" id="COG2893">
    <property type="taxonomic scope" value="Bacteria"/>
</dbReference>
<organism evidence="9 10">
    <name type="scientific">Lacrimispora saccharolytica (strain ATCC 35040 / DSM 2544 / NRCC 2533 / WM1)</name>
    <name type="common">Clostridium saccharolyticum</name>
    <dbReference type="NCBI Taxonomy" id="610130"/>
    <lineage>
        <taxon>Bacteria</taxon>
        <taxon>Bacillati</taxon>
        <taxon>Bacillota</taxon>
        <taxon>Clostridia</taxon>
        <taxon>Lachnospirales</taxon>
        <taxon>Lachnospiraceae</taxon>
        <taxon>Lacrimispora</taxon>
    </lineage>
</organism>
<comment type="subcellular location">
    <subcellularLocation>
        <location evidence="1">Cytoplasm</location>
    </subcellularLocation>
</comment>
<dbReference type="InterPro" id="IPR051471">
    <property type="entry name" value="Bacterial_PTS_sugar_comp"/>
</dbReference>
<evidence type="ECO:0000256" key="3">
    <source>
        <dbReference type="ARBA" id="ARBA00022490"/>
    </source>
</evidence>
<dbReference type="Pfam" id="PF03610">
    <property type="entry name" value="EIIA-man"/>
    <property type="match status" value="1"/>
</dbReference>
<dbReference type="Proteomes" id="UP000001662">
    <property type="component" value="Chromosome"/>
</dbReference>
<keyword evidence="7" id="KW-0418">Kinase</keyword>
<dbReference type="AlphaFoldDB" id="D9R1M6"/>
<dbReference type="GO" id="GO:0009401">
    <property type="term" value="P:phosphoenolpyruvate-dependent sugar phosphotransferase system"/>
    <property type="evidence" value="ECO:0007669"/>
    <property type="project" value="UniProtKB-KW"/>
</dbReference>
<keyword evidence="2" id="KW-0813">Transport</keyword>
<dbReference type="InterPro" id="IPR033887">
    <property type="entry name" value="PTS_IIA_man"/>
</dbReference>
<evidence type="ECO:0000256" key="2">
    <source>
        <dbReference type="ARBA" id="ARBA00022448"/>
    </source>
</evidence>
<dbReference type="HOGENOM" id="CLU_123235_1_0_9"/>
<feature type="domain" description="PTS EIIA type-4" evidence="8">
    <location>
        <begin position="45"/>
        <end position="189"/>
    </location>
</feature>
<accession>D9R1M6</accession>
<evidence type="ECO:0000256" key="1">
    <source>
        <dbReference type="ARBA" id="ARBA00004496"/>
    </source>
</evidence>
<evidence type="ECO:0000256" key="5">
    <source>
        <dbReference type="ARBA" id="ARBA00022679"/>
    </source>
</evidence>
<dbReference type="KEGG" id="csh:Closa_4038"/>
<dbReference type="Gene3D" id="3.40.50.510">
    <property type="entry name" value="Phosphotransferase system, mannose-type IIA component"/>
    <property type="match status" value="1"/>
</dbReference>
<keyword evidence="5" id="KW-0808">Transferase</keyword>
<reference evidence="9" key="1">
    <citation type="submission" date="2010-07" db="EMBL/GenBank/DDBJ databases">
        <title>Complete sequence of Clostridium saccharolyticum WM1.</title>
        <authorList>
            <consortium name="US DOE Joint Genome Institute"/>
            <person name="Lucas S."/>
            <person name="Copeland A."/>
            <person name="Lapidus A."/>
            <person name="Cheng J.-F."/>
            <person name="Bruce D."/>
            <person name="Goodwin L."/>
            <person name="Pitluck S."/>
            <person name="Chertkov O."/>
            <person name="Detter J.C."/>
            <person name="Han C."/>
            <person name="Tapia R."/>
            <person name="Land M."/>
            <person name="Hauser L."/>
            <person name="Chang Y.-J."/>
            <person name="Jeffries C."/>
            <person name="Kyrpides N."/>
            <person name="Ivanova N."/>
            <person name="Mikhailova N."/>
            <person name="Mouttaki H."/>
            <person name="Lin L."/>
            <person name="Zhou J."/>
            <person name="Hemme C.L."/>
            <person name="Woyke T."/>
        </authorList>
    </citation>
    <scope>NUCLEOTIDE SEQUENCE [LARGE SCALE GENOMIC DNA]</scope>
    <source>
        <strain evidence="9">WM1</strain>
    </source>
</reference>
<keyword evidence="3" id="KW-0963">Cytoplasm</keyword>
<evidence type="ECO:0000256" key="7">
    <source>
        <dbReference type="ARBA" id="ARBA00022777"/>
    </source>
</evidence>
<sequence length="189" mass="20930">MPRKRGQERGTPKAYLYAQKAWAGKRNAKGIPLCPESVGRKEEIMIGIIITGHGTFATGISSALELLTGHQDFIAAIDFKEDHSEEQLKENLKTAFQRFRDCGQILVLCDILGGSPFKNAVLLSFGDERIKVLYGINLGMAVELAMRCMTGQLPEADALVEELIEIGKTQIGRYRYEPVNISEESEEGI</sequence>
<keyword evidence="4" id="KW-0762">Sugar transport</keyword>
<dbReference type="PaxDb" id="610130-Closa_4038"/>
<dbReference type="InterPro" id="IPR004701">
    <property type="entry name" value="PTS_EIIA_man-typ"/>
</dbReference>
<proteinExistence type="predicted"/>
<dbReference type="STRING" id="610130.Closa_4038"/>
<dbReference type="CDD" id="cd00006">
    <property type="entry name" value="PTS_IIA_man"/>
    <property type="match status" value="1"/>
</dbReference>
<evidence type="ECO:0000313" key="9">
    <source>
        <dbReference type="EMBL" id="ADL06549.1"/>
    </source>
</evidence>
<dbReference type="PANTHER" id="PTHR33799">
    <property type="entry name" value="PTS PERMEASE-RELATED-RELATED"/>
    <property type="match status" value="1"/>
</dbReference>
<dbReference type="GO" id="GO:0016020">
    <property type="term" value="C:membrane"/>
    <property type="evidence" value="ECO:0007669"/>
    <property type="project" value="InterPro"/>
</dbReference>
<evidence type="ECO:0000259" key="8">
    <source>
        <dbReference type="PROSITE" id="PS51096"/>
    </source>
</evidence>
<keyword evidence="6" id="KW-0598">Phosphotransferase system</keyword>